<evidence type="ECO:0000256" key="1">
    <source>
        <dbReference type="ARBA" id="ARBA00006642"/>
    </source>
</evidence>
<feature type="domain" description="Dihydrodipicolinate reductase C-terminal" evidence="14">
    <location>
        <begin position="133"/>
        <end position="254"/>
    </location>
</feature>
<protein>
    <recommendedName>
        <fullName evidence="9 12">4-hydroxy-tetrahydrodipicolinate reductase</fullName>
        <ecNumber evidence="9 12">1.17.1.8</ecNumber>
    </recommendedName>
</protein>
<dbReference type="SUPFAM" id="SSF51735">
    <property type="entry name" value="NAD(P)-binding Rossmann-fold domains"/>
    <property type="match status" value="1"/>
</dbReference>
<evidence type="ECO:0000256" key="9">
    <source>
        <dbReference type="ARBA" id="ARBA00038983"/>
    </source>
</evidence>
<dbReference type="InterPro" id="IPR000846">
    <property type="entry name" value="DapB_N"/>
</dbReference>
<evidence type="ECO:0000313" key="15">
    <source>
        <dbReference type="EMBL" id="MBD1549043.1"/>
    </source>
</evidence>
<evidence type="ECO:0000259" key="14">
    <source>
        <dbReference type="Pfam" id="PF05173"/>
    </source>
</evidence>
<evidence type="ECO:0000256" key="11">
    <source>
        <dbReference type="ARBA" id="ARBA00049396"/>
    </source>
</evidence>
<sequence length="279" mass="28959">MTKPPLRICLSGVTGGVGRALLPAIVAEPDLELVGAVARSAAGRDAGEAIGQPATGVTVVTDVEDAFRSGVDVLIDYSVYEVTKENLAKAIAHKVPVVLGTTGFSASELEALDAPARQAGIGIVTGNFSLTAALLQHFALFAARHLDHFEVIDTCKPTKPDAPSGTARELAEKLAEVKRPKLEVPIGEIHGEPAARGATVEGVQCHSLRLPGFASRVEAIFGTGTERLKLCHEAITHGEPFVKGSLLAARKLAEPGETRITGVVRGLDTLLFAGGNGLG</sequence>
<organism evidence="15 16">
    <name type="scientific">Roseibium aggregatum</name>
    <dbReference type="NCBI Taxonomy" id="187304"/>
    <lineage>
        <taxon>Bacteria</taxon>
        <taxon>Pseudomonadati</taxon>
        <taxon>Pseudomonadota</taxon>
        <taxon>Alphaproteobacteria</taxon>
        <taxon>Hyphomicrobiales</taxon>
        <taxon>Stappiaceae</taxon>
        <taxon>Roseibium</taxon>
    </lineage>
</organism>
<dbReference type="AlphaFoldDB" id="A0A926P482"/>
<proteinExistence type="inferred from homology"/>
<dbReference type="PANTHER" id="PTHR20836:SF0">
    <property type="entry name" value="4-HYDROXY-TETRAHYDRODIPICOLINATE REDUCTASE 1, CHLOROPLASTIC-RELATED"/>
    <property type="match status" value="1"/>
</dbReference>
<dbReference type="Pfam" id="PF01113">
    <property type="entry name" value="DapB_N"/>
    <property type="match status" value="1"/>
</dbReference>
<keyword evidence="4" id="KW-0220">Diaminopimelate biosynthesis</keyword>
<gene>
    <name evidence="15" type="primary">dapB</name>
    <name evidence="15" type="ORF">HK439_22515</name>
</gene>
<comment type="catalytic activity">
    <reaction evidence="11">
        <text>(S)-2,3,4,5-tetrahydrodipicolinate + NAD(+) + H2O = (2S,4S)-4-hydroxy-2,3,4,5-tetrahydrodipicolinate + NADH + H(+)</text>
        <dbReference type="Rhea" id="RHEA:35323"/>
        <dbReference type="ChEBI" id="CHEBI:15377"/>
        <dbReference type="ChEBI" id="CHEBI:15378"/>
        <dbReference type="ChEBI" id="CHEBI:16845"/>
        <dbReference type="ChEBI" id="CHEBI:57540"/>
        <dbReference type="ChEBI" id="CHEBI:57945"/>
        <dbReference type="ChEBI" id="CHEBI:67139"/>
        <dbReference type="EC" id="1.17.1.8"/>
    </reaction>
</comment>
<dbReference type="Gene3D" id="3.30.360.10">
    <property type="entry name" value="Dihydrodipicolinate Reductase, domain 2"/>
    <property type="match status" value="1"/>
</dbReference>
<accession>A0A926P482</accession>
<evidence type="ECO:0000256" key="2">
    <source>
        <dbReference type="ARBA" id="ARBA00022605"/>
    </source>
</evidence>
<dbReference type="InterPro" id="IPR023940">
    <property type="entry name" value="DHDPR_bac"/>
</dbReference>
<dbReference type="NCBIfam" id="TIGR00036">
    <property type="entry name" value="dapB"/>
    <property type="match status" value="1"/>
</dbReference>
<comment type="similarity">
    <text evidence="1">Belongs to the DapB family.</text>
</comment>
<evidence type="ECO:0000256" key="6">
    <source>
        <dbReference type="ARBA" id="ARBA00023027"/>
    </source>
</evidence>
<keyword evidence="7" id="KW-0457">Lysine biosynthesis</keyword>
<evidence type="ECO:0000256" key="8">
    <source>
        <dbReference type="ARBA" id="ARBA00037922"/>
    </source>
</evidence>
<evidence type="ECO:0000313" key="16">
    <source>
        <dbReference type="Proteomes" id="UP000598467"/>
    </source>
</evidence>
<keyword evidence="6" id="KW-0520">NAD</keyword>
<dbReference type="InterPro" id="IPR022663">
    <property type="entry name" value="DapB_C"/>
</dbReference>
<dbReference type="GO" id="GO:0005829">
    <property type="term" value="C:cytosol"/>
    <property type="evidence" value="ECO:0007669"/>
    <property type="project" value="TreeGrafter"/>
</dbReference>
<dbReference type="GO" id="GO:0009089">
    <property type="term" value="P:lysine biosynthetic process via diaminopimelate"/>
    <property type="evidence" value="ECO:0007669"/>
    <property type="project" value="UniProtKB-UniRule"/>
</dbReference>
<evidence type="ECO:0000256" key="7">
    <source>
        <dbReference type="ARBA" id="ARBA00023154"/>
    </source>
</evidence>
<keyword evidence="5 15" id="KW-0560">Oxidoreductase</keyword>
<dbReference type="GO" id="GO:0008839">
    <property type="term" value="F:4-hydroxy-tetrahydrodipicolinate reductase"/>
    <property type="evidence" value="ECO:0007669"/>
    <property type="project" value="UniProtKB-UniRule"/>
</dbReference>
<evidence type="ECO:0000256" key="4">
    <source>
        <dbReference type="ARBA" id="ARBA00022915"/>
    </source>
</evidence>
<dbReference type="GO" id="GO:0019877">
    <property type="term" value="P:diaminopimelate biosynthetic process"/>
    <property type="evidence" value="ECO:0007669"/>
    <property type="project" value="UniProtKB-KW"/>
</dbReference>
<feature type="domain" description="Dihydrodipicolinate reductase N-terminal" evidence="13">
    <location>
        <begin position="7"/>
        <end position="124"/>
    </location>
</feature>
<dbReference type="EMBL" id="JABFCZ010000029">
    <property type="protein sequence ID" value="MBD1549043.1"/>
    <property type="molecule type" value="Genomic_DNA"/>
</dbReference>
<dbReference type="InterPro" id="IPR036291">
    <property type="entry name" value="NAD(P)-bd_dom_sf"/>
</dbReference>
<reference evidence="15" key="1">
    <citation type="submission" date="2020-05" db="EMBL/GenBank/DDBJ databases">
        <title>Identification of trans-AT polyketide cluster in two marine bacteria, producers of a novel glutaramide-containing polyketide sesbanimide D and analogs.</title>
        <authorList>
            <person name="Kacar D."/>
            <person name="Rodriguez P."/>
            <person name="Canedo L."/>
            <person name="Gonzalez E."/>
            <person name="Galan B."/>
            <person name="De La Calle F."/>
            <person name="Garcia J.L."/>
        </authorList>
    </citation>
    <scope>NUCLEOTIDE SEQUENCE</scope>
    <source>
        <strain evidence="15">PHM038</strain>
    </source>
</reference>
<dbReference type="EC" id="1.17.1.8" evidence="9 12"/>
<dbReference type="RefSeq" id="WP_190293722.1">
    <property type="nucleotide sequence ID" value="NZ_JABFCZ010000029.1"/>
</dbReference>
<dbReference type="PIRSF" id="PIRSF000161">
    <property type="entry name" value="DHPR"/>
    <property type="match status" value="1"/>
</dbReference>
<keyword evidence="3" id="KW-0521">NADP</keyword>
<comment type="catalytic activity">
    <reaction evidence="10">
        <text>(S)-2,3,4,5-tetrahydrodipicolinate + NADP(+) + H2O = (2S,4S)-4-hydroxy-2,3,4,5-tetrahydrodipicolinate + NADPH + H(+)</text>
        <dbReference type="Rhea" id="RHEA:35331"/>
        <dbReference type="ChEBI" id="CHEBI:15377"/>
        <dbReference type="ChEBI" id="CHEBI:15378"/>
        <dbReference type="ChEBI" id="CHEBI:16845"/>
        <dbReference type="ChEBI" id="CHEBI:57783"/>
        <dbReference type="ChEBI" id="CHEBI:58349"/>
        <dbReference type="ChEBI" id="CHEBI:67139"/>
        <dbReference type="EC" id="1.17.1.8"/>
    </reaction>
</comment>
<dbReference type="PANTHER" id="PTHR20836">
    <property type="entry name" value="DIHYDRODIPICOLINATE REDUCTASE"/>
    <property type="match status" value="1"/>
</dbReference>
<evidence type="ECO:0000256" key="12">
    <source>
        <dbReference type="NCBIfam" id="TIGR00036"/>
    </source>
</evidence>
<name>A0A926P482_9HYPH</name>
<comment type="caution">
    <text evidence="15">The sequence shown here is derived from an EMBL/GenBank/DDBJ whole genome shotgun (WGS) entry which is preliminary data.</text>
</comment>
<dbReference type="Pfam" id="PF05173">
    <property type="entry name" value="DapB_C"/>
    <property type="match status" value="1"/>
</dbReference>
<dbReference type="Gene3D" id="3.40.50.720">
    <property type="entry name" value="NAD(P)-binding Rossmann-like Domain"/>
    <property type="match status" value="1"/>
</dbReference>
<dbReference type="CDD" id="cd02274">
    <property type="entry name" value="DHDPR_N"/>
    <property type="match status" value="1"/>
</dbReference>
<evidence type="ECO:0000256" key="10">
    <source>
        <dbReference type="ARBA" id="ARBA00049080"/>
    </source>
</evidence>
<evidence type="ECO:0000259" key="13">
    <source>
        <dbReference type="Pfam" id="PF01113"/>
    </source>
</evidence>
<dbReference type="Proteomes" id="UP000598467">
    <property type="component" value="Unassembled WGS sequence"/>
</dbReference>
<evidence type="ECO:0000256" key="3">
    <source>
        <dbReference type="ARBA" id="ARBA00022857"/>
    </source>
</evidence>
<keyword evidence="2" id="KW-0028">Amino-acid biosynthesis</keyword>
<comment type="pathway">
    <text evidence="8">Amino-acid biosynthesis; L-lysine biosynthesis via DAP pathway; (S)-tetrahydrodipicolinate from L-aspartate: step 4/4.</text>
</comment>
<evidence type="ECO:0000256" key="5">
    <source>
        <dbReference type="ARBA" id="ARBA00023002"/>
    </source>
</evidence>
<dbReference type="SUPFAM" id="SSF55347">
    <property type="entry name" value="Glyceraldehyde-3-phosphate dehydrogenase-like, C-terminal domain"/>
    <property type="match status" value="1"/>
</dbReference>